<evidence type="ECO:0000256" key="1">
    <source>
        <dbReference type="ARBA" id="ARBA00009353"/>
    </source>
</evidence>
<dbReference type="RefSeq" id="WP_191695612.1">
    <property type="nucleotide sequence ID" value="NZ_JACSQN010000015.1"/>
</dbReference>
<accession>A0ABR8UDJ7</accession>
<dbReference type="EMBL" id="JACSQN010000015">
    <property type="protein sequence ID" value="MBD7985783.1"/>
    <property type="molecule type" value="Genomic_DNA"/>
</dbReference>
<evidence type="ECO:0000259" key="2">
    <source>
        <dbReference type="Pfam" id="PF01370"/>
    </source>
</evidence>
<evidence type="ECO:0000313" key="4">
    <source>
        <dbReference type="EMBL" id="MBD7985783.1"/>
    </source>
</evidence>
<dbReference type="CDD" id="cd05242">
    <property type="entry name" value="SDR_a8"/>
    <property type="match status" value="1"/>
</dbReference>
<dbReference type="Pfam" id="PF01370">
    <property type="entry name" value="Epimerase"/>
    <property type="match status" value="1"/>
</dbReference>
<dbReference type="InterPro" id="IPR001509">
    <property type="entry name" value="Epimerase_deHydtase"/>
</dbReference>
<protein>
    <submittedName>
        <fullName evidence="4">TIGR01777 family protein</fullName>
    </submittedName>
</protein>
<dbReference type="InterPro" id="IPR013549">
    <property type="entry name" value="DUF1731"/>
</dbReference>
<sequence length="299" mass="32966">MRIVIAGGSGFVGQEITKLLLDEGHEVIILSRKQRVNESGIQYVTWLTDGASPESEIGDADAFINLAGVSINDGRWTEEHQKKIYDSRMIATDELLRIISKLPVKPHVFLNASAVGIYPTSETIIYTEKSDEVDDGILGITVRDWEQKASTLKDFGIRVAYMRFGLVLGKDEGALPLMVLPYKFFAGGKVGSGKQWVSWVHVKDVGRAAIHLLNDEKTQGPFNITAPFPVRMSEFGKTIAYTLHRPNLFPVPAVLMKVALGKKSKLVLEGQFVSSDKLIASGFEFKYPTLAAALDDLLN</sequence>
<dbReference type="SUPFAM" id="SSF51735">
    <property type="entry name" value="NAD(P)-binding Rossmann-fold domains"/>
    <property type="match status" value="1"/>
</dbReference>
<reference evidence="4 5" key="1">
    <citation type="submission" date="2020-08" db="EMBL/GenBank/DDBJ databases">
        <title>A Genomic Blueprint of the Chicken Gut Microbiome.</title>
        <authorList>
            <person name="Gilroy R."/>
            <person name="Ravi A."/>
            <person name="Getino M."/>
            <person name="Pursley I."/>
            <person name="Horton D.L."/>
            <person name="Alikhan N.-F."/>
            <person name="Baker D."/>
            <person name="Gharbi K."/>
            <person name="Hall N."/>
            <person name="Watson M."/>
            <person name="Adriaenssens E.M."/>
            <person name="Foster-Nyarko E."/>
            <person name="Jarju S."/>
            <person name="Secka A."/>
            <person name="Antonio M."/>
            <person name="Oren A."/>
            <person name="Chaudhuri R."/>
            <person name="La Ragione R.M."/>
            <person name="Hildebrand F."/>
            <person name="Pallen M.J."/>
        </authorList>
    </citation>
    <scope>NUCLEOTIDE SEQUENCE [LARGE SCALE GENOMIC DNA]</scope>
    <source>
        <strain evidence="4 5">Sa2YVA2</strain>
    </source>
</reference>
<dbReference type="PANTHER" id="PTHR11092">
    <property type="entry name" value="SUGAR NUCLEOTIDE EPIMERASE RELATED"/>
    <property type="match status" value="1"/>
</dbReference>
<feature type="domain" description="DUF1731" evidence="3">
    <location>
        <begin position="251"/>
        <end position="297"/>
    </location>
</feature>
<comment type="similarity">
    <text evidence="1">Belongs to the NAD(P)-dependent epimerase/dehydratase family. SDR39U1 subfamily.</text>
</comment>
<dbReference type="InterPro" id="IPR036291">
    <property type="entry name" value="NAD(P)-bd_dom_sf"/>
</dbReference>
<dbReference type="Pfam" id="PF08338">
    <property type="entry name" value="DUF1731"/>
    <property type="match status" value="1"/>
</dbReference>
<name>A0ABR8UDJ7_9BACL</name>
<evidence type="ECO:0000259" key="3">
    <source>
        <dbReference type="Pfam" id="PF08338"/>
    </source>
</evidence>
<dbReference type="NCBIfam" id="TIGR01777">
    <property type="entry name" value="yfcH"/>
    <property type="match status" value="1"/>
</dbReference>
<dbReference type="PANTHER" id="PTHR11092:SF0">
    <property type="entry name" value="EPIMERASE FAMILY PROTEIN SDR39U1"/>
    <property type="match status" value="1"/>
</dbReference>
<gene>
    <name evidence="4" type="ORF">H9649_14430</name>
</gene>
<keyword evidence="5" id="KW-1185">Reference proteome</keyword>
<dbReference type="InterPro" id="IPR010099">
    <property type="entry name" value="SDR39U1"/>
</dbReference>
<organism evidence="4 5">
    <name type="scientific">Sporosarcina quadrami</name>
    <dbReference type="NCBI Taxonomy" id="2762234"/>
    <lineage>
        <taxon>Bacteria</taxon>
        <taxon>Bacillati</taxon>
        <taxon>Bacillota</taxon>
        <taxon>Bacilli</taxon>
        <taxon>Bacillales</taxon>
        <taxon>Caryophanaceae</taxon>
        <taxon>Sporosarcina</taxon>
    </lineage>
</organism>
<dbReference type="Proteomes" id="UP000626786">
    <property type="component" value="Unassembled WGS sequence"/>
</dbReference>
<proteinExistence type="inferred from homology"/>
<feature type="domain" description="NAD-dependent epimerase/dehydratase" evidence="2">
    <location>
        <begin position="3"/>
        <end position="224"/>
    </location>
</feature>
<dbReference type="Gene3D" id="3.40.50.720">
    <property type="entry name" value="NAD(P)-binding Rossmann-like Domain"/>
    <property type="match status" value="1"/>
</dbReference>
<evidence type="ECO:0000313" key="5">
    <source>
        <dbReference type="Proteomes" id="UP000626786"/>
    </source>
</evidence>
<comment type="caution">
    <text evidence="4">The sequence shown here is derived from an EMBL/GenBank/DDBJ whole genome shotgun (WGS) entry which is preliminary data.</text>
</comment>